<evidence type="ECO:0000259" key="9">
    <source>
        <dbReference type="Pfam" id="PF02463"/>
    </source>
</evidence>
<dbReference type="InterPro" id="IPR024704">
    <property type="entry name" value="SMC"/>
</dbReference>
<dbReference type="GO" id="GO:0005524">
    <property type="term" value="F:ATP binding"/>
    <property type="evidence" value="ECO:0007669"/>
    <property type="project" value="UniProtKB-UniRule"/>
</dbReference>
<protein>
    <recommendedName>
        <fullName evidence="7">Chromosome partition protein Smc</fullName>
    </recommendedName>
</protein>
<proteinExistence type="inferred from homology"/>
<keyword evidence="5 7" id="KW-0175">Coiled coil</keyword>
<comment type="subcellular location">
    <subcellularLocation>
        <location evidence="1 7">Cytoplasm</location>
    </subcellularLocation>
</comment>
<evidence type="ECO:0000313" key="10">
    <source>
        <dbReference type="EMBL" id="MDR6892851.1"/>
    </source>
</evidence>
<evidence type="ECO:0000256" key="8">
    <source>
        <dbReference type="SAM" id="MobiDB-lite"/>
    </source>
</evidence>
<dbReference type="Proteomes" id="UP001247307">
    <property type="component" value="Unassembled WGS sequence"/>
</dbReference>
<feature type="binding site" evidence="7">
    <location>
        <begin position="32"/>
        <end position="39"/>
    </location>
    <ligand>
        <name>ATP</name>
        <dbReference type="ChEBI" id="CHEBI:30616"/>
    </ligand>
</feature>
<feature type="compositionally biased region" description="Basic and acidic residues" evidence="8">
    <location>
        <begin position="758"/>
        <end position="779"/>
    </location>
</feature>
<feature type="region of interest" description="Disordered" evidence="8">
    <location>
        <begin position="745"/>
        <end position="791"/>
    </location>
</feature>
<dbReference type="HAMAP" id="MF_01894">
    <property type="entry name" value="Smc_prok"/>
    <property type="match status" value="1"/>
</dbReference>
<evidence type="ECO:0000313" key="11">
    <source>
        <dbReference type="Proteomes" id="UP001247307"/>
    </source>
</evidence>
<dbReference type="Pfam" id="PF02463">
    <property type="entry name" value="SMC_N"/>
    <property type="match status" value="1"/>
</dbReference>
<dbReference type="PIRSF" id="PIRSF005719">
    <property type="entry name" value="SMC"/>
    <property type="match status" value="1"/>
</dbReference>
<dbReference type="GO" id="GO:0030261">
    <property type="term" value="P:chromosome condensation"/>
    <property type="evidence" value="ECO:0007669"/>
    <property type="project" value="InterPro"/>
</dbReference>
<evidence type="ECO:0000256" key="7">
    <source>
        <dbReference type="HAMAP-Rule" id="MF_01894"/>
    </source>
</evidence>
<dbReference type="PANTHER" id="PTHR43977">
    <property type="entry name" value="STRUCTURAL MAINTENANCE OF CHROMOSOMES PROTEIN 3"/>
    <property type="match status" value="1"/>
</dbReference>
<evidence type="ECO:0000256" key="1">
    <source>
        <dbReference type="ARBA" id="ARBA00004496"/>
    </source>
</evidence>
<dbReference type="GO" id="GO:0005737">
    <property type="term" value="C:cytoplasm"/>
    <property type="evidence" value="ECO:0007669"/>
    <property type="project" value="UniProtKB-SubCell"/>
</dbReference>
<comment type="similarity">
    <text evidence="7">Belongs to the SMC family.</text>
</comment>
<dbReference type="GO" id="GO:0006260">
    <property type="term" value="P:DNA replication"/>
    <property type="evidence" value="ECO:0007669"/>
    <property type="project" value="UniProtKB-UniRule"/>
</dbReference>
<dbReference type="GO" id="GO:0016887">
    <property type="term" value="F:ATP hydrolysis activity"/>
    <property type="evidence" value="ECO:0007669"/>
    <property type="project" value="InterPro"/>
</dbReference>
<dbReference type="InterPro" id="IPR003395">
    <property type="entry name" value="RecF/RecN/SMC_N"/>
</dbReference>
<keyword evidence="11" id="KW-1185">Reference proteome</keyword>
<dbReference type="CDD" id="cd03278">
    <property type="entry name" value="ABC_SMC_barmotin"/>
    <property type="match status" value="1"/>
</dbReference>
<keyword evidence="3 7" id="KW-0547">Nucleotide-binding</keyword>
<dbReference type="FunFam" id="3.40.50.300:FF:000984">
    <property type="entry name" value="Chromosome partition protein Smc"/>
    <property type="match status" value="1"/>
</dbReference>
<evidence type="ECO:0000256" key="6">
    <source>
        <dbReference type="ARBA" id="ARBA00023125"/>
    </source>
</evidence>
<dbReference type="InterPro" id="IPR011890">
    <property type="entry name" value="SMC_prok"/>
</dbReference>
<keyword evidence="6 7" id="KW-0238">DNA-binding</keyword>
<dbReference type="NCBIfam" id="TIGR02168">
    <property type="entry name" value="SMC_prok_B"/>
    <property type="match status" value="1"/>
</dbReference>
<feature type="region of interest" description="Disordered" evidence="8">
    <location>
        <begin position="847"/>
        <end position="907"/>
    </location>
</feature>
<dbReference type="Gene3D" id="3.40.50.300">
    <property type="entry name" value="P-loop containing nucleotide triphosphate hydrolases"/>
    <property type="match status" value="2"/>
</dbReference>
<feature type="compositionally biased region" description="Polar residues" evidence="8">
    <location>
        <begin position="885"/>
        <end position="895"/>
    </location>
</feature>
<dbReference type="AlphaFoldDB" id="A0AAE4C612"/>
<comment type="caution">
    <text evidence="10">The sequence shown here is derived from an EMBL/GenBank/DDBJ whole genome shotgun (WGS) entry which is preliminary data.</text>
</comment>
<dbReference type="GO" id="GO:0007059">
    <property type="term" value="P:chromosome segregation"/>
    <property type="evidence" value="ECO:0007669"/>
    <property type="project" value="UniProtKB-UniRule"/>
</dbReference>
<sequence>MHLKRLTVRGFKSFASATTFDFERGVTAVVGPNGSGKSNVVDALAWVMGEQGAKNLRGGTMEDVIFAGTSSRPALGRAQVALTIDNTDGALPIAYTEVTISRTLFRSGGSEYSINDRPCRLLDIQELLSDSGLGREMHVIVGQGQLDRVLHATAQDRRGLIEEAAGVLKHRRRREKAYRKLQSTDANLARLADLTGEVARALKPLERQARVARRARDIQYELKDAQSRLAADELVRARQQEAQTAARREAALAEAASVTGTIETQTAEAAAQQQGLAEAQRRADEAQRAVQGARRAVERLHVVLELARTRGASLASPDNATGAQDADAEVARLASQLSEARDDAAAAQSAAEKARAAEVEAGGAARAAEARRRDAEALVAHRQREQAQAREELLRVRGAAETLGGRTQAARSELERAQALAEDAAAAETQAHRVLADLTEAQPDAPAASAPDPAEAATARAAAEGTLVDARAAARAADSHAASLASRVATLTETLAGMGAESGPSAGAGDPLADGLSVEPGFEPALGALLADDALAPLGSPRDPGSRIVWREPIRPTAALPDSLPDGVVPAASLAEHASAGESLGALLAGDVVVPTEDLALETLAAHPEVRRAVTREGVLVTRAGRSLPLEGRANAVDLVAHVSRAERERTEADDAARRAAAAVAEAEEAARLARAAEDAAKAEAAEERTRQAVRDAAVRAARQSAEQARARAEKLHRAAEQSAARLTELRASQDEADRRVRVLEEAQSEAEGGEALESLRAKADDARAESEALTRAHTESALTARGADERARALASRAKDLASTLDRARKAAETQRRAERRRRILVARAARVAEIAGEALERAKAARRVAESENTEASGRHAAARREAEERQRALRELRDRLSQLESETATSEAHLTHESGRREELERRALEDLGLSPDELVRRFGPDVPLEDGGAFSRTEQAARLKRAQQDMQSLGRVNPLALEEFAALEQRHSYLAGQLADLRGSRGDLLTIIKDVDETIERVFASAFKDTAREFEGVFARLFPGGEGSLVLTDPDDLLSSGLEVNARPAGKKVKRLSLLSGGERSLTAIALLVAIFKARPSPFYVMDEVEAALDDANLGRLIGLFRELRDTSQLIIVTHQKRTMEVADALYGVSMRGDGVSLVVSQRLEREDEDQAG</sequence>
<dbReference type="EMBL" id="JAVDUI010000001">
    <property type="protein sequence ID" value="MDR6892851.1"/>
    <property type="molecule type" value="Genomic_DNA"/>
</dbReference>
<name>A0AAE4C612_9MICC</name>
<feature type="compositionally biased region" description="Basic and acidic residues" evidence="8">
    <location>
        <begin position="865"/>
        <end position="884"/>
    </location>
</feature>
<keyword evidence="4 7" id="KW-0067">ATP-binding</keyword>
<evidence type="ECO:0000256" key="3">
    <source>
        <dbReference type="ARBA" id="ARBA00022741"/>
    </source>
</evidence>
<evidence type="ECO:0000256" key="2">
    <source>
        <dbReference type="ARBA" id="ARBA00022490"/>
    </source>
</evidence>
<dbReference type="FunFam" id="3.40.50.300:FF:000901">
    <property type="entry name" value="Chromosome partition protein Smc"/>
    <property type="match status" value="1"/>
</dbReference>
<reference evidence="10" key="1">
    <citation type="submission" date="2023-07" db="EMBL/GenBank/DDBJ databases">
        <title>Sequencing the genomes of 1000 actinobacteria strains.</title>
        <authorList>
            <person name="Klenk H.-P."/>
        </authorList>
    </citation>
    <scope>NUCLEOTIDE SEQUENCE</scope>
    <source>
        <strain evidence="10">DSM 13988</strain>
    </source>
</reference>
<feature type="domain" description="RecF/RecN/SMC N-terminal" evidence="9">
    <location>
        <begin position="2"/>
        <end position="1144"/>
    </location>
</feature>
<comment type="subunit">
    <text evidence="7">Homodimer.</text>
</comment>
<comment type="function">
    <text evidence="7">Required for chromosome condensation and partitioning.</text>
</comment>
<feature type="coiled-coil region" evidence="7">
    <location>
        <begin position="323"/>
        <end position="357"/>
    </location>
</feature>
<keyword evidence="2 7" id="KW-0963">Cytoplasm</keyword>
<evidence type="ECO:0000256" key="4">
    <source>
        <dbReference type="ARBA" id="ARBA00022840"/>
    </source>
</evidence>
<dbReference type="SUPFAM" id="SSF52540">
    <property type="entry name" value="P-loop containing nucleoside triphosphate hydrolases"/>
    <property type="match status" value="1"/>
</dbReference>
<organism evidence="10 11">
    <name type="scientific">Falsarthrobacter nasiphocae</name>
    <dbReference type="NCBI Taxonomy" id="189863"/>
    <lineage>
        <taxon>Bacteria</taxon>
        <taxon>Bacillati</taxon>
        <taxon>Actinomycetota</taxon>
        <taxon>Actinomycetes</taxon>
        <taxon>Micrococcales</taxon>
        <taxon>Micrococcaceae</taxon>
        <taxon>Falsarthrobacter</taxon>
    </lineage>
</organism>
<feature type="coiled-coil region" evidence="7">
    <location>
        <begin position="262"/>
        <end position="296"/>
    </location>
</feature>
<dbReference type="GO" id="GO:0003677">
    <property type="term" value="F:DNA binding"/>
    <property type="evidence" value="ECO:0007669"/>
    <property type="project" value="UniProtKB-UniRule"/>
</dbReference>
<evidence type="ECO:0000256" key="5">
    <source>
        <dbReference type="ARBA" id="ARBA00023054"/>
    </source>
</evidence>
<feature type="compositionally biased region" description="Basic and acidic residues" evidence="8">
    <location>
        <begin position="896"/>
        <end position="907"/>
    </location>
</feature>
<dbReference type="InterPro" id="IPR027417">
    <property type="entry name" value="P-loop_NTPase"/>
</dbReference>
<gene>
    <name evidence="7" type="primary">smc</name>
    <name evidence="10" type="ORF">J2S35_001791</name>
</gene>
<comment type="domain">
    <text evidence="7">Contains large globular domains required for ATP hydrolysis at each terminus and a third globular domain forming a flexible hinge near the middle of the molecule. These domains are separated by coiled-coil structures.</text>
</comment>
<accession>A0AAE4C612</accession>
<dbReference type="RefSeq" id="WP_309852519.1">
    <property type="nucleotide sequence ID" value="NZ_BAAAIU010000004.1"/>
</dbReference>
<dbReference type="GO" id="GO:0007062">
    <property type="term" value="P:sister chromatid cohesion"/>
    <property type="evidence" value="ECO:0007669"/>
    <property type="project" value="InterPro"/>
</dbReference>